<dbReference type="PANTHER" id="PTHR34982">
    <property type="entry name" value="YOP PROTEINS TRANSLOCATION PROTEIN L"/>
    <property type="match status" value="1"/>
</dbReference>
<dbReference type="AlphaFoldDB" id="F4A1L8"/>
<dbReference type="Proteomes" id="UP000008457">
    <property type="component" value="Chromosome"/>
</dbReference>
<keyword evidence="4" id="KW-1005">Bacterial flagellum biogenesis</keyword>
<dbReference type="EMBL" id="CP002360">
    <property type="protein sequence ID" value="AEE96052.1"/>
    <property type="molecule type" value="Genomic_DNA"/>
</dbReference>
<accession>F4A1L8</accession>
<dbReference type="GO" id="GO:0015031">
    <property type="term" value="P:protein transport"/>
    <property type="evidence" value="ECO:0007669"/>
    <property type="project" value="UniProtKB-KW"/>
</dbReference>
<evidence type="ECO:0000313" key="10">
    <source>
        <dbReference type="Proteomes" id="UP000008457"/>
    </source>
</evidence>
<keyword evidence="5" id="KW-0653">Protein transport</keyword>
<keyword evidence="9" id="KW-0969">Cilium</keyword>
<dbReference type="OrthoDB" id="2375163at2"/>
<comment type="function">
    <text evidence="1">Needed for flagellar regrowth and assembly.</text>
</comment>
<keyword evidence="9" id="KW-0282">Flagellum</keyword>
<protein>
    <submittedName>
        <fullName evidence="9">Flagellar assembly protein FliH/Type III secretion system HrpE</fullName>
    </submittedName>
</protein>
<evidence type="ECO:0000256" key="5">
    <source>
        <dbReference type="ARBA" id="ARBA00022927"/>
    </source>
</evidence>
<keyword evidence="10" id="KW-1185">Reference proteome</keyword>
<evidence type="ECO:0000256" key="2">
    <source>
        <dbReference type="ARBA" id="ARBA00006602"/>
    </source>
</evidence>
<dbReference type="Pfam" id="PF02108">
    <property type="entry name" value="FliH"/>
    <property type="match status" value="1"/>
</dbReference>
<feature type="domain" description="Flagellar assembly protein FliH/Type III secretion system HrpE" evidence="8">
    <location>
        <begin position="113"/>
        <end position="238"/>
    </location>
</feature>
<keyword evidence="3" id="KW-0813">Transport</keyword>
<evidence type="ECO:0000256" key="6">
    <source>
        <dbReference type="ARBA" id="ARBA00023225"/>
    </source>
</evidence>
<evidence type="ECO:0000313" key="9">
    <source>
        <dbReference type="EMBL" id="AEE96052.1"/>
    </source>
</evidence>
<evidence type="ECO:0000256" key="7">
    <source>
        <dbReference type="SAM" id="Coils"/>
    </source>
</evidence>
<dbReference type="STRING" id="697281.Mahau_0854"/>
<sequence length="253" mass="28324">MRSLSKVYKDGNVQLYYSSPYILEDVMISIHKEQVGKENYTSDNSAQVNTILEEASRQAENIIKEAESEAEALQQQIFESARRDGYDRGYNDGYNNGYKDGLQAGRSQYDDMIAEAQHMVDDAQKEKDKVMRAAEEELVELALSIAKEVLEHEISIDRNTIVYLAKKALKRCYYSDGITIRVRDEDYGTLIEHLADFTSAKGENVNITILKDAAIDEGTCLIDTPTGTIDASIDTQMDIIAAKLRSLSKAVNG</sequence>
<keyword evidence="9" id="KW-0966">Cell projection</keyword>
<keyword evidence="7" id="KW-0175">Coiled coil</keyword>
<evidence type="ECO:0000256" key="3">
    <source>
        <dbReference type="ARBA" id="ARBA00022448"/>
    </source>
</evidence>
<dbReference type="InterPro" id="IPR018035">
    <property type="entry name" value="Flagellar_FliH/T3SS_HrpE"/>
</dbReference>
<dbReference type="InterPro" id="IPR051472">
    <property type="entry name" value="T3SS_Stator/FliH"/>
</dbReference>
<comment type="similarity">
    <text evidence="2">Belongs to the FliH family.</text>
</comment>
<gene>
    <name evidence="9" type="ordered locus">Mahau_0854</name>
</gene>
<organism evidence="9 10">
    <name type="scientific">Mahella australiensis (strain DSM 15567 / CIP 107919 / 50-1 BON)</name>
    <dbReference type="NCBI Taxonomy" id="697281"/>
    <lineage>
        <taxon>Bacteria</taxon>
        <taxon>Bacillati</taxon>
        <taxon>Bacillota</taxon>
        <taxon>Clostridia</taxon>
        <taxon>Thermoanaerobacterales</taxon>
        <taxon>Thermoanaerobacterales Family IV. Incertae Sedis</taxon>
        <taxon>Mahella</taxon>
    </lineage>
</organism>
<dbReference type="CDD" id="cd06503">
    <property type="entry name" value="ATP-synt_Fo_b"/>
    <property type="match status" value="1"/>
</dbReference>
<evidence type="ECO:0000256" key="4">
    <source>
        <dbReference type="ARBA" id="ARBA00022795"/>
    </source>
</evidence>
<dbReference type="KEGG" id="mas:Mahau_0854"/>
<reference evidence="10" key="1">
    <citation type="submission" date="2010-11" db="EMBL/GenBank/DDBJ databases">
        <title>The complete genome of Mahella australiensis DSM 15567.</title>
        <authorList>
            <consortium name="US DOE Joint Genome Institute (JGI-PGF)"/>
            <person name="Lucas S."/>
            <person name="Copeland A."/>
            <person name="Lapidus A."/>
            <person name="Bruce D."/>
            <person name="Goodwin L."/>
            <person name="Pitluck S."/>
            <person name="Kyrpides N."/>
            <person name="Mavromatis K."/>
            <person name="Pagani I."/>
            <person name="Ivanova N."/>
            <person name="Teshima H."/>
            <person name="Brettin T."/>
            <person name="Detter J.C."/>
            <person name="Han C."/>
            <person name="Tapia R."/>
            <person name="Land M."/>
            <person name="Hauser L."/>
            <person name="Markowitz V."/>
            <person name="Cheng J.-F."/>
            <person name="Hugenholtz P."/>
            <person name="Woyke T."/>
            <person name="Wu D."/>
            <person name="Spring S."/>
            <person name="Pukall R."/>
            <person name="Steenblock K."/>
            <person name="Schneider S."/>
            <person name="Klenk H.-P."/>
            <person name="Eisen J.A."/>
        </authorList>
    </citation>
    <scope>NUCLEOTIDE SEQUENCE [LARGE SCALE GENOMIC DNA]</scope>
    <source>
        <strain evidence="10">DSM 15567 / CIP 107919 / 50-1 BON</strain>
    </source>
</reference>
<dbReference type="GO" id="GO:0044781">
    <property type="term" value="P:bacterial-type flagellum organization"/>
    <property type="evidence" value="ECO:0007669"/>
    <property type="project" value="UniProtKB-KW"/>
</dbReference>
<evidence type="ECO:0000259" key="8">
    <source>
        <dbReference type="Pfam" id="PF02108"/>
    </source>
</evidence>
<name>F4A1L8_MAHA5</name>
<feature type="coiled-coil region" evidence="7">
    <location>
        <begin position="49"/>
        <end position="140"/>
    </location>
</feature>
<proteinExistence type="inferred from homology"/>
<evidence type="ECO:0000256" key="1">
    <source>
        <dbReference type="ARBA" id="ARBA00003041"/>
    </source>
</evidence>
<dbReference type="HOGENOM" id="CLU_062625_1_2_9"/>
<keyword evidence="6" id="KW-1006">Bacterial flagellum protein export</keyword>
<dbReference type="PANTHER" id="PTHR34982:SF1">
    <property type="entry name" value="FLAGELLAR ASSEMBLY PROTEIN FLIH"/>
    <property type="match status" value="1"/>
</dbReference>
<dbReference type="GO" id="GO:0005829">
    <property type="term" value="C:cytosol"/>
    <property type="evidence" value="ECO:0007669"/>
    <property type="project" value="TreeGrafter"/>
</dbReference>
<reference evidence="9 10" key="2">
    <citation type="journal article" date="2011" name="Stand. Genomic Sci.">
        <title>Complete genome sequence of Mahella australiensis type strain (50-1 BON).</title>
        <authorList>
            <person name="Sikorski J."/>
            <person name="Teshima H."/>
            <person name="Nolan M."/>
            <person name="Lucas S."/>
            <person name="Hammon N."/>
            <person name="Deshpande S."/>
            <person name="Cheng J.F."/>
            <person name="Pitluck S."/>
            <person name="Liolios K."/>
            <person name="Pagani I."/>
            <person name="Ivanova N."/>
            <person name="Huntemann M."/>
            <person name="Mavromatis K."/>
            <person name="Ovchinikova G."/>
            <person name="Pati A."/>
            <person name="Tapia R."/>
            <person name="Han C."/>
            <person name="Goodwin L."/>
            <person name="Chen A."/>
            <person name="Palaniappan K."/>
            <person name="Land M."/>
            <person name="Hauser L."/>
            <person name="Ngatchou-Djao O.D."/>
            <person name="Rohde M."/>
            <person name="Pukall R."/>
            <person name="Spring S."/>
            <person name="Abt B."/>
            <person name="Goker M."/>
            <person name="Detter J.C."/>
            <person name="Woyke T."/>
            <person name="Bristow J."/>
            <person name="Markowitz V."/>
            <person name="Hugenholtz P."/>
            <person name="Eisen J.A."/>
            <person name="Kyrpides N.C."/>
            <person name="Klenk H.P."/>
            <person name="Lapidus A."/>
        </authorList>
    </citation>
    <scope>NUCLEOTIDE SEQUENCE [LARGE SCALE GENOMIC DNA]</scope>
    <source>
        <strain evidence="10">DSM 15567 / CIP 107919 / 50-1 BON</strain>
    </source>
</reference>
<dbReference type="eggNOG" id="COG1317">
    <property type="taxonomic scope" value="Bacteria"/>
</dbReference>